<dbReference type="KEGG" id="ble:BleG1_0408"/>
<dbReference type="PANTHER" id="PTHR34975">
    <property type="entry name" value="SPORE GERMINATION PROTEIN A2"/>
    <property type="match status" value="1"/>
</dbReference>
<reference evidence="9 10" key="1">
    <citation type="journal article" date="2014" name="Gene">
        <title>A comparative genomic analysis of the alkalitolerant soil bacterium Bacillus lehensis G1.</title>
        <authorList>
            <person name="Noor Y.M."/>
            <person name="Samsulrizal N.H."/>
            <person name="Jema'on N.A."/>
            <person name="Low K.O."/>
            <person name="Ramli A.N."/>
            <person name="Alias N.I."/>
            <person name="Damis S.I."/>
            <person name="Fuzi S.F."/>
            <person name="Isa M.N."/>
            <person name="Murad A.M."/>
            <person name="Raih M.F."/>
            <person name="Bakar F.D."/>
            <person name="Najimudin N."/>
            <person name="Mahadi N.M."/>
            <person name="Illias R.M."/>
        </authorList>
    </citation>
    <scope>NUCLEOTIDE SEQUENCE [LARGE SCALE GENOMIC DNA]</scope>
    <source>
        <strain evidence="9 10">G1</strain>
    </source>
</reference>
<evidence type="ECO:0000256" key="2">
    <source>
        <dbReference type="ARBA" id="ARBA00007998"/>
    </source>
</evidence>
<feature type="transmembrane region" description="Helical" evidence="8">
    <location>
        <begin position="145"/>
        <end position="165"/>
    </location>
</feature>
<comment type="subcellular location">
    <subcellularLocation>
        <location evidence="1">Membrane</location>
        <topology evidence="1">Multi-pass membrane protein</topology>
    </subcellularLocation>
</comment>
<dbReference type="OrthoDB" id="2446105at2"/>
<evidence type="ECO:0000256" key="3">
    <source>
        <dbReference type="ARBA" id="ARBA00022448"/>
    </source>
</evidence>
<dbReference type="NCBIfam" id="TIGR00912">
    <property type="entry name" value="2A0309"/>
    <property type="match status" value="1"/>
</dbReference>
<comment type="similarity">
    <text evidence="2">Belongs to the amino acid-polyamine-organocation (APC) superfamily. Spore germination protein (SGP) (TC 2.A.3.9) family.</text>
</comment>
<feature type="transmembrane region" description="Helical" evidence="8">
    <location>
        <begin position="41"/>
        <end position="61"/>
    </location>
</feature>
<dbReference type="RefSeq" id="WP_038476607.1">
    <property type="nucleotide sequence ID" value="NZ_CP003923.1"/>
</dbReference>
<keyword evidence="6 8" id="KW-1133">Transmembrane helix</keyword>
<evidence type="ECO:0000256" key="6">
    <source>
        <dbReference type="ARBA" id="ARBA00022989"/>
    </source>
</evidence>
<dbReference type="AlphaFoldDB" id="A0A060LNV1"/>
<dbReference type="EMBL" id="CP003923">
    <property type="protein sequence ID" value="AIC93016.1"/>
    <property type="molecule type" value="Genomic_DNA"/>
</dbReference>
<keyword evidence="4" id="KW-0309">Germination</keyword>
<dbReference type="PATRIC" id="fig|1246626.3.peg.397"/>
<evidence type="ECO:0000256" key="4">
    <source>
        <dbReference type="ARBA" id="ARBA00022544"/>
    </source>
</evidence>
<protein>
    <submittedName>
        <fullName evidence="9">Spore germination protein</fullName>
    </submittedName>
</protein>
<evidence type="ECO:0000256" key="8">
    <source>
        <dbReference type="SAM" id="Phobius"/>
    </source>
</evidence>
<evidence type="ECO:0000256" key="7">
    <source>
        <dbReference type="ARBA" id="ARBA00023136"/>
    </source>
</evidence>
<feature type="transmembrane region" description="Helical" evidence="8">
    <location>
        <begin position="120"/>
        <end position="138"/>
    </location>
</feature>
<evidence type="ECO:0000313" key="9">
    <source>
        <dbReference type="EMBL" id="AIC93016.1"/>
    </source>
</evidence>
<keyword evidence="10" id="KW-1185">Reference proteome</keyword>
<organism evidence="9 10">
    <name type="scientific">Shouchella lehensis G1</name>
    <dbReference type="NCBI Taxonomy" id="1246626"/>
    <lineage>
        <taxon>Bacteria</taxon>
        <taxon>Bacillati</taxon>
        <taxon>Bacillota</taxon>
        <taxon>Bacilli</taxon>
        <taxon>Bacillales</taxon>
        <taxon>Bacillaceae</taxon>
        <taxon>Shouchella</taxon>
    </lineage>
</organism>
<feature type="transmembrane region" description="Helical" evidence="8">
    <location>
        <begin position="216"/>
        <end position="239"/>
    </location>
</feature>
<feature type="transmembrane region" description="Helical" evidence="8">
    <location>
        <begin position="336"/>
        <end position="354"/>
    </location>
</feature>
<dbReference type="STRING" id="1246626.BleG1_0408"/>
<dbReference type="InterPro" id="IPR004761">
    <property type="entry name" value="Spore_GerAB"/>
</dbReference>
<keyword evidence="3" id="KW-0813">Transport</keyword>
<proteinExistence type="inferred from homology"/>
<feature type="transmembrane region" description="Helical" evidence="8">
    <location>
        <begin position="268"/>
        <end position="292"/>
    </location>
</feature>
<accession>A0A060LNV1</accession>
<dbReference type="GO" id="GO:0016020">
    <property type="term" value="C:membrane"/>
    <property type="evidence" value="ECO:0007669"/>
    <property type="project" value="UniProtKB-SubCell"/>
</dbReference>
<dbReference type="GO" id="GO:0009847">
    <property type="term" value="P:spore germination"/>
    <property type="evidence" value="ECO:0007669"/>
    <property type="project" value="InterPro"/>
</dbReference>
<sequence>MEQAPILGKTQLYWFFMHAQIGVGLFSLPNHIYQFAKTDGWLSLLLASVIVQIVLYCLYIIHKRYPHDSLFKVCEKVCGKWIGKFIVLLFIVYFILIAGLVLKGFTQLIAIWILNKTPEPVFMFLFLLACVPMLFSTLKSIGRMLVLTAPIVLTIPVMVGYAFIYGDYLNLLPLGVADFSAILKGVLASMFSINGFIVVAVVFPHVKGTPKEKFKIVSAAHWTVALIYTIVLLTSFLTFSHGEMKLLPEPYLYMIKSFSLTIIERLDLIFLSFWSISIITTYVIFVYCGTIGVMDFLQTTRYRLIAITLLILTFTIEFLPTSINEFSQMVTYINKPSAYLTFLLPLLLVLLSSVRKKERPL</sequence>
<feature type="transmembrane region" description="Helical" evidence="8">
    <location>
        <begin position="304"/>
        <end position="324"/>
    </location>
</feature>
<feature type="transmembrane region" description="Helical" evidence="8">
    <location>
        <begin position="185"/>
        <end position="204"/>
    </location>
</feature>
<feature type="transmembrane region" description="Helical" evidence="8">
    <location>
        <begin position="12"/>
        <end position="29"/>
    </location>
</feature>
<evidence type="ECO:0000313" key="10">
    <source>
        <dbReference type="Proteomes" id="UP000027142"/>
    </source>
</evidence>
<dbReference type="Proteomes" id="UP000027142">
    <property type="component" value="Chromosome"/>
</dbReference>
<evidence type="ECO:0000256" key="5">
    <source>
        <dbReference type="ARBA" id="ARBA00022692"/>
    </source>
</evidence>
<dbReference type="Gene3D" id="1.20.1740.10">
    <property type="entry name" value="Amino acid/polyamine transporter I"/>
    <property type="match status" value="1"/>
</dbReference>
<dbReference type="eggNOG" id="COG0531">
    <property type="taxonomic scope" value="Bacteria"/>
</dbReference>
<name>A0A060LNV1_9BACI</name>
<dbReference type="HOGENOM" id="CLU_047547_0_0_9"/>
<dbReference type="PANTHER" id="PTHR34975:SF2">
    <property type="entry name" value="SPORE GERMINATION PROTEIN A2"/>
    <property type="match status" value="1"/>
</dbReference>
<keyword evidence="7 8" id="KW-0472">Membrane</keyword>
<keyword evidence="5 8" id="KW-0812">Transmembrane</keyword>
<evidence type="ECO:0000256" key="1">
    <source>
        <dbReference type="ARBA" id="ARBA00004141"/>
    </source>
</evidence>
<gene>
    <name evidence="9" type="ORF">BleG1_0408</name>
</gene>
<dbReference type="Pfam" id="PF03845">
    <property type="entry name" value="Spore_permease"/>
    <property type="match status" value="1"/>
</dbReference>
<feature type="transmembrane region" description="Helical" evidence="8">
    <location>
        <begin position="81"/>
        <end position="114"/>
    </location>
</feature>